<name>A0ABX1RFI7_9PSEU</name>
<keyword evidence="1" id="KW-0472">Membrane</keyword>
<feature type="transmembrane region" description="Helical" evidence="1">
    <location>
        <begin position="103"/>
        <end position="124"/>
    </location>
</feature>
<dbReference type="GO" id="GO:0016779">
    <property type="term" value="F:nucleotidyltransferase activity"/>
    <property type="evidence" value="ECO:0007669"/>
    <property type="project" value="UniProtKB-KW"/>
</dbReference>
<comment type="caution">
    <text evidence="2">The sequence shown here is derived from an EMBL/GenBank/DDBJ whole genome shotgun (WGS) entry which is preliminary data.</text>
</comment>
<keyword evidence="1" id="KW-1133">Transmembrane helix</keyword>
<feature type="transmembrane region" description="Helical" evidence="1">
    <location>
        <begin position="78"/>
        <end position="96"/>
    </location>
</feature>
<sequence length="129" mass="12829">MSPGVEIAVVVILLGTGLVNGLPVAGVAGAGWLRRLYGVPIADPDLLVLMRHRAALLGLLGAALVAAVFVPALRVPAMIAGLVSMLAFVGLARGAAGRKVRTTALVDVGLSGALAVALVLQLLAPSPLG</sequence>
<dbReference type="Proteomes" id="UP001296706">
    <property type="component" value="Unassembled WGS sequence"/>
</dbReference>
<organism evidence="2 3">
    <name type="scientific">Pseudonocardia xinjiangensis</name>
    <dbReference type="NCBI Taxonomy" id="75289"/>
    <lineage>
        <taxon>Bacteria</taxon>
        <taxon>Bacillati</taxon>
        <taxon>Actinomycetota</taxon>
        <taxon>Actinomycetes</taxon>
        <taxon>Pseudonocardiales</taxon>
        <taxon>Pseudonocardiaceae</taxon>
        <taxon>Pseudonocardia</taxon>
    </lineage>
</organism>
<gene>
    <name evidence="2" type="ORF">HF577_19015</name>
</gene>
<evidence type="ECO:0000313" key="2">
    <source>
        <dbReference type="EMBL" id="NMH79171.1"/>
    </source>
</evidence>
<proteinExistence type="predicted"/>
<feature type="transmembrane region" description="Helical" evidence="1">
    <location>
        <begin position="54"/>
        <end position="72"/>
    </location>
</feature>
<accession>A0ABX1RFI7</accession>
<keyword evidence="1" id="KW-0812">Transmembrane</keyword>
<evidence type="ECO:0000256" key="1">
    <source>
        <dbReference type="SAM" id="Phobius"/>
    </source>
</evidence>
<keyword evidence="2" id="KW-0548">Nucleotidyltransferase</keyword>
<protein>
    <submittedName>
        <fullName evidence="2">Phosphopantetheine adenylyltransferase</fullName>
    </submittedName>
</protein>
<dbReference type="EMBL" id="JAAXKY010000061">
    <property type="protein sequence ID" value="NMH79171.1"/>
    <property type="molecule type" value="Genomic_DNA"/>
</dbReference>
<keyword evidence="2" id="KW-0808">Transferase</keyword>
<evidence type="ECO:0000313" key="3">
    <source>
        <dbReference type="Proteomes" id="UP001296706"/>
    </source>
</evidence>
<dbReference type="RefSeq" id="WP_169397239.1">
    <property type="nucleotide sequence ID" value="NZ_BAAAJH010000027.1"/>
</dbReference>
<keyword evidence="3" id="KW-1185">Reference proteome</keyword>
<feature type="transmembrane region" description="Helical" evidence="1">
    <location>
        <begin position="6"/>
        <end position="33"/>
    </location>
</feature>
<reference evidence="2 3" key="1">
    <citation type="submission" date="2020-04" db="EMBL/GenBank/DDBJ databases">
        <authorList>
            <person name="Klaysubun C."/>
            <person name="Duangmal K."/>
            <person name="Lipun K."/>
        </authorList>
    </citation>
    <scope>NUCLEOTIDE SEQUENCE [LARGE SCALE GENOMIC DNA]</scope>
    <source>
        <strain evidence="2 3">JCM 11839</strain>
    </source>
</reference>